<dbReference type="Pfam" id="PF11853">
    <property type="entry name" value="DUF3373"/>
    <property type="match status" value="1"/>
</dbReference>
<keyword evidence="1" id="KW-0175">Coiled coil</keyword>
<dbReference type="EMBL" id="LIWG01000003">
    <property type="protein sequence ID" value="MBE3607870.1"/>
    <property type="molecule type" value="Genomic_DNA"/>
</dbReference>
<feature type="chain" id="PRO_5043632739" evidence="2">
    <location>
        <begin position="19"/>
        <end position="518"/>
    </location>
</feature>
<organism evidence="3 4">
    <name type="scientific">Campylobacter californiensis</name>
    <dbReference type="NCBI Taxonomy" id="1032243"/>
    <lineage>
        <taxon>Bacteria</taxon>
        <taxon>Pseudomonadati</taxon>
        <taxon>Campylobacterota</taxon>
        <taxon>Epsilonproteobacteria</taxon>
        <taxon>Campylobacterales</taxon>
        <taxon>Campylobacteraceae</taxon>
        <taxon>Campylobacter</taxon>
    </lineage>
</organism>
<dbReference type="AlphaFoldDB" id="A0AAW3ZXQ1"/>
<dbReference type="Proteomes" id="UP000650616">
    <property type="component" value="Unassembled WGS sequence"/>
</dbReference>
<proteinExistence type="predicted"/>
<protein>
    <submittedName>
        <fullName evidence="3">DUF3373 family protein</fullName>
    </submittedName>
</protein>
<sequence length="518" mass="57052">MKFIHPLLLGAVFSVSFAQSDTDALKTLELQVKQLQAQIEALKANQDKISTLQASLSNSTMGDGKEVSVTKNADDITLLKKQVGDIKKHTAGDNVKWDIDFRTAYDNLDYKINGVGDKHNGVWTNKLILGMSASPIDNLVFRGALGAYKIYGQNNVAQNSYFQNFDWYGTQKPSDNAIRLREAYFLYMNEVGDMPYTVSFGRRPSTDGFLTNLRADNAEPKSPIGHNINMEFDGASFKFDLDKITGIPGFYAKLCLGRGFSDTTGAYSMNMSIMGFNPGYINADQNPNMDLAGLILQLYDNGQYKLMGNYFIAKNLMDMDITGMGLTGPNFKFSDVGDMSGGALSLQVNGIGDGWSDFLDDTIFFASYAFSKTDPNSNKLGVITPMGTISPMSGMLGSQDSKFGSSIYLGLQTPGIFEGDRFGLEYNRGSKYWRSFTYGEDTLIGSKLAARGNAYEAYYTKPIAGKNLVAGLSYAYIDYDYTGSDTFFGWTGTPMDVDKTPGAVKSAQQVRLSLRYRY</sequence>
<evidence type="ECO:0000313" key="4">
    <source>
        <dbReference type="Proteomes" id="UP000650616"/>
    </source>
</evidence>
<keyword evidence="2" id="KW-0732">Signal</keyword>
<feature type="signal peptide" evidence="2">
    <location>
        <begin position="1"/>
        <end position="18"/>
    </location>
</feature>
<accession>A0AAW3ZXQ1</accession>
<dbReference type="InterPro" id="IPR021803">
    <property type="entry name" value="DUF3373"/>
</dbReference>
<feature type="coiled-coil region" evidence="1">
    <location>
        <begin position="18"/>
        <end position="52"/>
    </location>
</feature>
<name>A0AAW3ZXQ1_9BACT</name>
<gene>
    <name evidence="3" type="ORF">CCAL9337_03880</name>
</gene>
<reference evidence="3 4" key="1">
    <citation type="submission" date="2015-08" db="EMBL/GenBank/DDBJ databases">
        <title>Comparative genomics of the Campylobacter concisus group.</title>
        <authorList>
            <person name="Yee E."/>
            <person name="Chapman M.H."/>
            <person name="Huynh S."/>
            <person name="Bono J.L."/>
            <person name="On S.L."/>
            <person name="St Leger J."/>
            <person name="Foster G."/>
            <person name="Parker C.T."/>
            <person name="Miller W.G."/>
        </authorList>
    </citation>
    <scope>NUCLEOTIDE SEQUENCE [LARGE SCALE GENOMIC DNA]</scope>
    <source>
        <strain evidence="3 4">RM9337</strain>
    </source>
</reference>
<comment type="caution">
    <text evidence="3">The sequence shown here is derived from an EMBL/GenBank/DDBJ whole genome shotgun (WGS) entry which is preliminary data.</text>
</comment>
<evidence type="ECO:0000313" key="3">
    <source>
        <dbReference type="EMBL" id="MBE3607870.1"/>
    </source>
</evidence>
<dbReference type="RefSeq" id="WP_170015897.1">
    <property type="nucleotide sequence ID" value="NZ_CP012545.1"/>
</dbReference>
<evidence type="ECO:0000256" key="2">
    <source>
        <dbReference type="SAM" id="SignalP"/>
    </source>
</evidence>
<keyword evidence="4" id="KW-1185">Reference proteome</keyword>
<evidence type="ECO:0000256" key="1">
    <source>
        <dbReference type="SAM" id="Coils"/>
    </source>
</evidence>